<reference evidence="1" key="2">
    <citation type="journal article" date="2023" name="IMA Fungus">
        <title>Comparative genomic study of the Penicillium genus elucidates a diverse pangenome and 15 lateral gene transfer events.</title>
        <authorList>
            <person name="Petersen C."/>
            <person name="Sorensen T."/>
            <person name="Nielsen M.R."/>
            <person name="Sondergaard T.E."/>
            <person name="Sorensen J.L."/>
            <person name="Fitzpatrick D.A."/>
            <person name="Frisvad J.C."/>
            <person name="Nielsen K.L."/>
        </authorList>
    </citation>
    <scope>NUCLEOTIDE SEQUENCE</scope>
    <source>
        <strain evidence="1">IBT 15544</strain>
    </source>
</reference>
<reference evidence="1" key="1">
    <citation type="submission" date="2022-12" db="EMBL/GenBank/DDBJ databases">
        <authorList>
            <person name="Petersen C."/>
        </authorList>
    </citation>
    <scope>NUCLEOTIDE SEQUENCE</scope>
    <source>
        <strain evidence="1">IBT 15544</strain>
    </source>
</reference>
<sequence>MVIINNSNLDKQSTCPAQLGNFSKLPTELQLMIWEFLLRSIYARSHPEARKNILSILCCSRYLCQEISYLVYEDMVHGIHPHPSSSGESCVDVDISTKRLIVKRKLKNDEAFRRHILNFPHDRIPKRGLGVYIKHPSRNDPGHMVQMWHTINRLVDVLNALPRIHYVYIQLTGKWNDEKTPKQSAEDLKPCYLRRYDRDIALLPFFLLREFKMATNLRAVTLDKEDSLTYRLFHLLCEPHLENVIEEKWGSFKYESEAKMWLTDTRIFLDTVLDCLPGPTATLLRLERFNDWYKKDKTWGSAYGEQFVSDLINNRETVLKYDPDLIRARWRHVWLILTHHTIYAPTEDPTSIDKYFRAWKRKIYTTWNSSIWFEAIPETPCGIDIPRGDISPDRSHEHIH</sequence>
<accession>A0A9W9MAD9</accession>
<evidence type="ECO:0000313" key="2">
    <source>
        <dbReference type="Proteomes" id="UP001150904"/>
    </source>
</evidence>
<organism evidence="1 2">
    <name type="scientific">Penicillium cinerascens</name>
    <dbReference type="NCBI Taxonomy" id="70096"/>
    <lineage>
        <taxon>Eukaryota</taxon>
        <taxon>Fungi</taxon>
        <taxon>Dikarya</taxon>
        <taxon>Ascomycota</taxon>
        <taxon>Pezizomycotina</taxon>
        <taxon>Eurotiomycetes</taxon>
        <taxon>Eurotiomycetidae</taxon>
        <taxon>Eurotiales</taxon>
        <taxon>Aspergillaceae</taxon>
        <taxon>Penicillium</taxon>
    </lineage>
</organism>
<dbReference type="EMBL" id="JAPQKR010000015">
    <property type="protein sequence ID" value="KAJ5194708.1"/>
    <property type="molecule type" value="Genomic_DNA"/>
</dbReference>
<proteinExistence type="predicted"/>
<dbReference type="AlphaFoldDB" id="A0A9W9MAD9"/>
<dbReference type="RefSeq" id="XP_058305196.1">
    <property type="nucleotide sequence ID" value="XM_058455208.1"/>
</dbReference>
<evidence type="ECO:0000313" key="1">
    <source>
        <dbReference type="EMBL" id="KAJ5194708.1"/>
    </source>
</evidence>
<gene>
    <name evidence="1" type="ORF">N7498_008146</name>
</gene>
<dbReference type="Proteomes" id="UP001150904">
    <property type="component" value="Unassembled WGS sequence"/>
</dbReference>
<name>A0A9W9MAD9_9EURO</name>
<comment type="caution">
    <text evidence="1">The sequence shown here is derived from an EMBL/GenBank/DDBJ whole genome shotgun (WGS) entry which is preliminary data.</text>
</comment>
<keyword evidence="2" id="KW-1185">Reference proteome</keyword>
<dbReference type="OrthoDB" id="3940621at2759"/>
<protein>
    <submittedName>
        <fullName evidence="1">Uncharacterized protein</fullName>
    </submittedName>
</protein>
<dbReference type="GeneID" id="83182509"/>